<dbReference type="GO" id="GO:0007234">
    <property type="term" value="P:osmosensory signaling via phosphorelay pathway"/>
    <property type="evidence" value="ECO:0007669"/>
    <property type="project" value="TreeGrafter"/>
</dbReference>
<dbReference type="CDD" id="cd06225">
    <property type="entry name" value="HAMP"/>
    <property type="match status" value="1"/>
</dbReference>
<dbReference type="SUPFAM" id="SSF158472">
    <property type="entry name" value="HAMP domain-like"/>
    <property type="match status" value="1"/>
</dbReference>
<dbReference type="GO" id="GO:0000155">
    <property type="term" value="F:phosphorelay sensor kinase activity"/>
    <property type="evidence" value="ECO:0007669"/>
    <property type="project" value="InterPro"/>
</dbReference>
<evidence type="ECO:0000256" key="4">
    <source>
        <dbReference type="ARBA" id="ARBA00022475"/>
    </source>
</evidence>
<proteinExistence type="predicted"/>
<dbReference type="InterPro" id="IPR035965">
    <property type="entry name" value="PAS-like_dom_sf"/>
</dbReference>
<dbReference type="RefSeq" id="WP_011698717.1">
    <property type="nucleotide sequence ID" value="NC_008554.1"/>
</dbReference>
<gene>
    <name evidence="17" type="ordered locus">Sfum_1862</name>
</gene>
<evidence type="ECO:0000259" key="14">
    <source>
        <dbReference type="PROSITE" id="PS50112"/>
    </source>
</evidence>
<dbReference type="EMBL" id="CP000478">
    <property type="protein sequence ID" value="ABK17547.1"/>
    <property type="molecule type" value="Genomic_DNA"/>
</dbReference>
<keyword evidence="18" id="KW-1185">Reference proteome</keyword>
<dbReference type="eggNOG" id="COG4191">
    <property type="taxonomic scope" value="Bacteria"/>
</dbReference>
<dbReference type="InterPro" id="IPR000700">
    <property type="entry name" value="PAS-assoc_C"/>
</dbReference>
<dbReference type="InterPro" id="IPR033479">
    <property type="entry name" value="dCache_1"/>
</dbReference>
<evidence type="ECO:0000313" key="18">
    <source>
        <dbReference type="Proteomes" id="UP000001784"/>
    </source>
</evidence>
<dbReference type="InterPro" id="IPR013656">
    <property type="entry name" value="PAS_4"/>
</dbReference>
<protein>
    <recommendedName>
        <fullName evidence="3">histidine kinase</fullName>
        <ecNumber evidence="3">2.7.13.3</ecNumber>
    </recommendedName>
</protein>
<dbReference type="CDD" id="cd00130">
    <property type="entry name" value="PAS"/>
    <property type="match status" value="2"/>
</dbReference>
<dbReference type="HOGENOM" id="CLU_000445_114_21_7"/>
<dbReference type="PANTHER" id="PTHR42878:SF15">
    <property type="entry name" value="BACTERIOPHYTOCHROME"/>
    <property type="match status" value="1"/>
</dbReference>
<feature type="coiled-coil region" evidence="11">
    <location>
        <begin position="482"/>
        <end position="509"/>
    </location>
</feature>
<dbReference type="Pfam" id="PF08448">
    <property type="entry name" value="PAS_4"/>
    <property type="match status" value="2"/>
</dbReference>
<evidence type="ECO:0000313" key="17">
    <source>
        <dbReference type="EMBL" id="ABK17547.1"/>
    </source>
</evidence>
<name>A0LJE5_SYNFM</name>
<dbReference type="FunFam" id="3.30.565.10:FF:000006">
    <property type="entry name" value="Sensor histidine kinase WalK"/>
    <property type="match status" value="1"/>
</dbReference>
<comment type="subcellular location">
    <subcellularLocation>
        <location evidence="2">Cell membrane</location>
        <topology evidence="2">Multi-pass membrane protein</topology>
    </subcellularLocation>
</comment>
<evidence type="ECO:0000259" key="13">
    <source>
        <dbReference type="PROSITE" id="PS50109"/>
    </source>
</evidence>
<evidence type="ECO:0000259" key="15">
    <source>
        <dbReference type="PROSITE" id="PS50113"/>
    </source>
</evidence>
<organism evidence="17 18">
    <name type="scientific">Syntrophobacter fumaroxidans (strain DSM 10017 / MPOB)</name>
    <dbReference type="NCBI Taxonomy" id="335543"/>
    <lineage>
        <taxon>Bacteria</taxon>
        <taxon>Pseudomonadati</taxon>
        <taxon>Thermodesulfobacteriota</taxon>
        <taxon>Syntrophobacteria</taxon>
        <taxon>Syntrophobacterales</taxon>
        <taxon>Syntrophobacteraceae</taxon>
        <taxon>Syntrophobacter</taxon>
    </lineage>
</organism>
<dbReference type="NCBIfam" id="TIGR00229">
    <property type="entry name" value="sensory_box"/>
    <property type="match status" value="2"/>
</dbReference>
<dbReference type="EC" id="2.7.13.3" evidence="3"/>
<dbReference type="Pfam" id="PF00512">
    <property type="entry name" value="HisKA"/>
    <property type="match status" value="1"/>
</dbReference>
<dbReference type="AlphaFoldDB" id="A0LJE5"/>
<dbReference type="SUPFAM" id="SSF55874">
    <property type="entry name" value="ATPase domain of HSP90 chaperone/DNA topoisomerase II/histidine kinase"/>
    <property type="match status" value="1"/>
</dbReference>
<evidence type="ECO:0000259" key="16">
    <source>
        <dbReference type="PROSITE" id="PS50885"/>
    </source>
</evidence>
<dbReference type="Pfam" id="PF02518">
    <property type="entry name" value="HATPase_c"/>
    <property type="match status" value="1"/>
</dbReference>
<feature type="domain" description="Histidine kinase" evidence="13">
    <location>
        <begin position="651"/>
        <end position="862"/>
    </location>
</feature>
<dbReference type="SMART" id="SM00387">
    <property type="entry name" value="HATPase_c"/>
    <property type="match status" value="1"/>
</dbReference>
<dbReference type="InterPro" id="IPR003594">
    <property type="entry name" value="HATPase_dom"/>
</dbReference>
<dbReference type="GO" id="GO:0030295">
    <property type="term" value="F:protein kinase activator activity"/>
    <property type="evidence" value="ECO:0007669"/>
    <property type="project" value="TreeGrafter"/>
</dbReference>
<evidence type="ECO:0000256" key="2">
    <source>
        <dbReference type="ARBA" id="ARBA00004651"/>
    </source>
</evidence>
<keyword evidence="7 12" id="KW-0812">Transmembrane</keyword>
<keyword evidence="4" id="KW-1003">Cell membrane</keyword>
<keyword evidence="6 17" id="KW-0808">Transferase</keyword>
<dbReference type="KEGG" id="sfu:Sfum_1862"/>
<dbReference type="SUPFAM" id="SSF55785">
    <property type="entry name" value="PYP-like sensor domain (PAS domain)"/>
    <property type="match status" value="2"/>
</dbReference>
<reference evidence="17 18" key="1">
    <citation type="submission" date="2006-10" db="EMBL/GenBank/DDBJ databases">
        <title>Complete sequence of Syntrophobacter fumaroxidans MPOB.</title>
        <authorList>
            <consortium name="US DOE Joint Genome Institute"/>
            <person name="Copeland A."/>
            <person name="Lucas S."/>
            <person name="Lapidus A."/>
            <person name="Barry K."/>
            <person name="Detter J.C."/>
            <person name="Glavina del Rio T."/>
            <person name="Hammon N."/>
            <person name="Israni S."/>
            <person name="Pitluck S."/>
            <person name="Goltsman E.G."/>
            <person name="Martinez M."/>
            <person name="Schmutz J."/>
            <person name="Larimer F."/>
            <person name="Land M."/>
            <person name="Hauser L."/>
            <person name="Kyrpides N."/>
            <person name="Kim E."/>
            <person name="Boone D.R."/>
            <person name="Brockman F."/>
            <person name="Culley D."/>
            <person name="Ferry J."/>
            <person name="Gunsalus R."/>
            <person name="McInerney M.J."/>
            <person name="Morrison M."/>
            <person name="Plugge C."/>
            <person name="Rohlin L."/>
            <person name="Scholten J."/>
            <person name="Sieber J."/>
            <person name="Stams A.J.M."/>
            <person name="Worm P."/>
            <person name="Henstra A.M."/>
            <person name="Richardson P."/>
        </authorList>
    </citation>
    <scope>NUCLEOTIDE SEQUENCE [LARGE SCALE GENOMIC DNA]</scope>
    <source>
        <strain evidence="18">DSM 10017 / MPOB</strain>
    </source>
</reference>
<dbReference type="Gene3D" id="3.30.565.10">
    <property type="entry name" value="Histidine kinase-like ATPase, C-terminal domain"/>
    <property type="match status" value="1"/>
</dbReference>
<evidence type="ECO:0000256" key="7">
    <source>
        <dbReference type="ARBA" id="ARBA00022692"/>
    </source>
</evidence>
<dbReference type="InterPro" id="IPR000014">
    <property type="entry name" value="PAS"/>
</dbReference>
<dbReference type="CDD" id="cd18774">
    <property type="entry name" value="PDC2_HK_sensor"/>
    <property type="match status" value="1"/>
</dbReference>
<feature type="domain" description="PAS" evidence="14">
    <location>
        <begin position="516"/>
        <end position="560"/>
    </location>
</feature>
<dbReference type="PRINTS" id="PR00344">
    <property type="entry name" value="BCTRLSENSOR"/>
</dbReference>
<evidence type="ECO:0000256" key="1">
    <source>
        <dbReference type="ARBA" id="ARBA00000085"/>
    </source>
</evidence>
<dbReference type="Gene3D" id="3.30.450.20">
    <property type="entry name" value="PAS domain"/>
    <property type="match status" value="3"/>
</dbReference>
<feature type="domain" description="PAS" evidence="14">
    <location>
        <begin position="371"/>
        <end position="441"/>
    </location>
</feature>
<dbReference type="SUPFAM" id="SSF47384">
    <property type="entry name" value="Homodimeric domain of signal transducing histidine kinase"/>
    <property type="match status" value="1"/>
</dbReference>
<dbReference type="GO" id="GO:0000156">
    <property type="term" value="F:phosphorelay response regulator activity"/>
    <property type="evidence" value="ECO:0007669"/>
    <property type="project" value="TreeGrafter"/>
</dbReference>
<dbReference type="PROSITE" id="PS50113">
    <property type="entry name" value="PAC"/>
    <property type="match status" value="1"/>
</dbReference>
<evidence type="ECO:0000256" key="5">
    <source>
        <dbReference type="ARBA" id="ARBA00022553"/>
    </source>
</evidence>
<dbReference type="PROSITE" id="PS50885">
    <property type="entry name" value="HAMP"/>
    <property type="match status" value="1"/>
</dbReference>
<evidence type="ECO:0000256" key="6">
    <source>
        <dbReference type="ARBA" id="ARBA00022679"/>
    </source>
</evidence>
<dbReference type="InterPro" id="IPR036890">
    <property type="entry name" value="HATPase_C_sf"/>
</dbReference>
<feature type="domain" description="HAMP" evidence="16">
    <location>
        <begin position="314"/>
        <end position="366"/>
    </location>
</feature>
<dbReference type="PROSITE" id="PS50109">
    <property type="entry name" value="HIS_KIN"/>
    <property type="match status" value="1"/>
</dbReference>
<dbReference type="GO" id="GO:0005886">
    <property type="term" value="C:plasma membrane"/>
    <property type="evidence" value="ECO:0007669"/>
    <property type="project" value="UniProtKB-SubCell"/>
</dbReference>
<keyword evidence="8 17" id="KW-0418">Kinase</keyword>
<dbReference type="CDD" id="cd00082">
    <property type="entry name" value="HisKA"/>
    <property type="match status" value="1"/>
</dbReference>
<evidence type="ECO:0000256" key="9">
    <source>
        <dbReference type="ARBA" id="ARBA00022989"/>
    </source>
</evidence>
<dbReference type="eggNOG" id="COG4251">
    <property type="taxonomic scope" value="Bacteria"/>
</dbReference>
<evidence type="ECO:0000256" key="11">
    <source>
        <dbReference type="SAM" id="Coils"/>
    </source>
</evidence>
<dbReference type="OrthoDB" id="5389501at2"/>
<keyword evidence="9 12" id="KW-1133">Transmembrane helix</keyword>
<dbReference type="InParanoid" id="A0LJE5"/>
<evidence type="ECO:0000256" key="10">
    <source>
        <dbReference type="ARBA" id="ARBA00023136"/>
    </source>
</evidence>
<dbReference type="CDD" id="cd12914">
    <property type="entry name" value="PDC1_DGC_like"/>
    <property type="match status" value="1"/>
</dbReference>
<comment type="catalytic activity">
    <reaction evidence="1">
        <text>ATP + protein L-histidine = ADP + protein N-phospho-L-histidine.</text>
        <dbReference type="EC" id="2.7.13.3"/>
    </reaction>
</comment>
<dbReference type="InterPro" id="IPR005467">
    <property type="entry name" value="His_kinase_dom"/>
</dbReference>
<sequence precursor="true">MATSPEFMIPRGRFWQSIRGKLVLLLLVLLIPTVLVQAYSFHDQLKASRARELQANLELARAVAKTFESFVQDVLHQELALGLAITSSRPMVPTDITRLLEKSQQGYAAVRDFSWVEPDGVFRHSSNSAMLGRNNRDRAYFRDILSGRQWTVGELVKARTTGKPVFGISRGIRDESGVLLGVVVATVSPEQLDSVLSVERGKGGGLALVDHKGMLVYRYPAIDVSWEEREWLRQYPEYVEVFKGKEITASVYADYEKRRRLVGFTPISSIGWAATAGRTEEVAIAAITSTLLTQTVIFLVINLAAFGVALLLSRSISIPVKRLRDHALAIGRGQGGEPAPAVGPAELGELADSFNRMAETLRSRETSLLEAQRRLTAIMDSIADGFYTLDREWRFTHINDAALAYFGKTREEVAGRSILDVFPGVAGSVFEAAYRRALETGESQYLEAASVVTGRMIEIFVYPGPEHLTALFRDISERKWMEEELRRSRDELERRVLERTAELVNANKQLGEKAALLDLAHDAILVRDADEKVVFWNRGAEETYGWSESEALGKPVRELLGTRFPLPWEQIKATLLKENGWEGELVHTAEDGRRVVVNSRWALQRDGSGQPVGILEINRDITGRKKAEDELKAYAERLALINQELEEFAFVASHDLQEPLRKIKTYGDLLQKRCAPCLDDAGLGFLERMLRSADRMRRLLNDLLQYSRVAAKQEPFKEIQLGEVVREAANVFEQRAGGLIEIRKLPTIEADESQMLRLFQNLIGNALKFCGAASPQVKISAKCDHKGGCEIHVEDNGIGFEQHYAERIFKPFQRLHGRDEYEGTGMGLAICRKIVERHGGNIRVESEPGKGSTFIIRLPVRQHGPEERH</sequence>
<evidence type="ECO:0000256" key="12">
    <source>
        <dbReference type="SAM" id="Phobius"/>
    </source>
</evidence>
<dbReference type="Gene3D" id="1.10.287.130">
    <property type="match status" value="1"/>
</dbReference>
<dbReference type="SMART" id="SM00304">
    <property type="entry name" value="HAMP"/>
    <property type="match status" value="1"/>
</dbReference>
<dbReference type="InterPro" id="IPR003660">
    <property type="entry name" value="HAMP_dom"/>
</dbReference>
<dbReference type="PANTHER" id="PTHR42878">
    <property type="entry name" value="TWO-COMPONENT HISTIDINE KINASE"/>
    <property type="match status" value="1"/>
</dbReference>
<evidence type="ECO:0000256" key="3">
    <source>
        <dbReference type="ARBA" id="ARBA00012438"/>
    </source>
</evidence>
<dbReference type="SMART" id="SM00091">
    <property type="entry name" value="PAS"/>
    <property type="match status" value="2"/>
</dbReference>
<dbReference type="InterPro" id="IPR003661">
    <property type="entry name" value="HisK_dim/P_dom"/>
</dbReference>
<dbReference type="eggNOG" id="COG5002">
    <property type="taxonomic scope" value="Bacteria"/>
</dbReference>
<keyword evidence="5" id="KW-0597">Phosphoprotein</keyword>
<dbReference type="SMART" id="SM00388">
    <property type="entry name" value="HisKA"/>
    <property type="match status" value="1"/>
</dbReference>
<dbReference type="Proteomes" id="UP000001784">
    <property type="component" value="Chromosome"/>
</dbReference>
<feature type="transmembrane region" description="Helical" evidence="12">
    <location>
        <begin position="291"/>
        <end position="312"/>
    </location>
</feature>
<dbReference type="InterPro" id="IPR036097">
    <property type="entry name" value="HisK_dim/P_sf"/>
</dbReference>
<dbReference type="InterPro" id="IPR004358">
    <property type="entry name" value="Sig_transdc_His_kin-like_C"/>
</dbReference>
<accession>A0LJE5</accession>
<dbReference type="Pfam" id="PF02743">
    <property type="entry name" value="dCache_1"/>
    <property type="match status" value="1"/>
</dbReference>
<dbReference type="STRING" id="335543.Sfum_1862"/>
<dbReference type="Pfam" id="PF00672">
    <property type="entry name" value="HAMP"/>
    <property type="match status" value="1"/>
</dbReference>
<keyword evidence="10 12" id="KW-0472">Membrane</keyword>
<evidence type="ECO:0000256" key="8">
    <source>
        <dbReference type="ARBA" id="ARBA00022777"/>
    </source>
</evidence>
<dbReference type="PROSITE" id="PS50112">
    <property type="entry name" value="PAS"/>
    <property type="match status" value="2"/>
</dbReference>
<keyword evidence="11" id="KW-0175">Coiled coil</keyword>
<dbReference type="Gene3D" id="6.10.340.10">
    <property type="match status" value="1"/>
</dbReference>
<dbReference type="InterPro" id="IPR050351">
    <property type="entry name" value="BphY/WalK/GraS-like"/>
</dbReference>
<feature type="domain" description="PAC" evidence="15">
    <location>
        <begin position="579"/>
        <end position="633"/>
    </location>
</feature>